<keyword evidence="2" id="KW-1185">Reference proteome</keyword>
<dbReference type="SUPFAM" id="SSF54523">
    <property type="entry name" value="Pili subunits"/>
    <property type="match status" value="1"/>
</dbReference>
<dbReference type="RefSeq" id="WP_126728013.1">
    <property type="nucleotide sequence ID" value="NZ_RYZH01000078.1"/>
</dbReference>
<dbReference type="InterPro" id="IPR012902">
    <property type="entry name" value="N_methyl_site"/>
</dbReference>
<accession>A0A432MDC2</accession>
<dbReference type="Pfam" id="PF07963">
    <property type="entry name" value="N_methyl"/>
    <property type="match status" value="1"/>
</dbReference>
<gene>
    <name evidence="1" type="ORF">TsocGM_24055</name>
</gene>
<evidence type="ECO:0000313" key="1">
    <source>
        <dbReference type="EMBL" id="RUL82039.1"/>
    </source>
</evidence>
<dbReference type="Proteomes" id="UP000280296">
    <property type="component" value="Unassembled WGS sequence"/>
</dbReference>
<evidence type="ECO:0000313" key="2">
    <source>
        <dbReference type="Proteomes" id="UP000280296"/>
    </source>
</evidence>
<dbReference type="OrthoDB" id="273976at2"/>
<comment type="caution">
    <text evidence="1">The sequence shown here is derived from an EMBL/GenBank/DDBJ whole genome shotgun (WGS) entry which is preliminary data.</text>
</comment>
<dbReference type="InterPro" id="IPR045584">
    <property type="entry name" value="Pilin-like"/>
</dbReference>
<reference evidence="1 2" key="2">
    <citation type="submission" date="2019-01" db="EMBL/GenBank/DDBJ databases">
        <title>Tautonia sociabilis, a novel thermotolerant planctomycete of Isosphaeraceae family, isolated from a 4000 m deep subterranean habitat.</title>
        <authorList>
            <person name="Kovaleva O.L."/>
            <person name="Elcheninov A.G."/>
            <person name="Van Heerden E."/>
            <person name="Toshchakov S.V."/>
            <person name="Novikov A."/>
            <person name="Bonch-Osmolovskaya E.A."/>
            <person name="Kublanov I.V."/>
        </authorList>
    </citation>
    <scope>NUCLEOTIDE SEQUENCE [LARGE SCALE GENOMIC DNA]</scope>
    <source>
        <strain evidence="1 2">GM2012</strain>
    </source>
</reference>
<protein>
    <submittedName>
        <fullName evidence="1">Prepilin-type N-terminal cleavage/methylation domain-containing protein</fullName>
    </submittedName>
</protein>
<proteinExistence type="predicted"/>
<organism evidence="1 2">
    <name type="scientific">Tautonia sociabilis</name>
    <dbReference type="NCBI Taxonomy" id="2080755"/>
    <lineage>
        <taxon>Bacteria</taxon>
        <taxon>Pseudomonadati</taxon>
        <taxon>Planctomycetota</taxon>
        <taxon>Planctomycetia</taxon>
        <taxon>Isosphaerales</taxon>
        <taxon>Isosphaeraceae</taxon>
        <taxon>Tautonia</taxon>
    </lineage>
</organism>
<dbReference type="AlphaFoldDB" id="A0A432MDC2"/>
<reference evidence="1 2" key="1">
    <citation type="submission" date="2018-12" db="EMBL/GenBank/DDBJ databases">
        <authorList>
            <person name="Toschakov S.V."/>
        </authorList>
    </citation>
    <scope>NUCLEOTIDE SEQUENCE [LARGE SCALE GENOMIC DNA]</scope>
    <source>
        <strain evidence="1 2">GM2012</strain>
    </source>
</reference>
<dbReference type="EMBL" id="RYZH01000078">
    <property type="protein sequence ID" value="RUL82039.1"/>
    <property type="molecule type" value="Genomic_DNA"/>
</dbReference>
<name>A0A432MDC2_9BACT</name>
<sequence>MLAPRTPRPSGMTLTELLVVIAIILLVSAATLPTAYVAFAEREVSEAANLVQGNFKLSRDRATGTGQPQGIRFVPDPDLTDFSSRVVASNRMLTLTTPPNYSEGLVIPIVEIWTPPFIPAGVVPNDQIRRLALYGAKLDNDKLPIAPTSWYFNIRQGERVRLDGAGNEYLVSGPITLGPASRNPERFVNQTGNLAIGTTVRALPTNTQFEILYIVNGRDDPDPPSNPLIGGYTDPHFNGVDDNGDEVIDPGYDGVDNNGNGFIDEPAELLFVAPSSGLPVTYVEYEEDAPILDSAFRFARVNGYTMGSNGTNEPYAGTGMPGVVPLTDLGAAPIPLDDPALLGVATPPRNRYVISRRPSVATDAREYALPTGAVIDLTTSELDLDLDPLTRSERSRVPIDPVTGYLDLVIYPNGQVIPSTPYGFSRALDAEYPLFFLWIASREDVAAPVDPDPSTPMTLEWPLLPLPRESNGPGSKVLQGERRLVTISPTSGYASVSEVPSFGVFDPSDSTAVRAFKREIPYTEARQSQVTGR</sequence>
<dbReference type="NCBIfam" id="TIGR02532">
    <property type="entry name" value="IV_pilin_GFxxxE"/>
    <property type="match status" value="1"/>
</dbReference>